<evidence type="ECO:0000313" key="1">
    <source>
        <dbReference type="EMBL" id="JAH39166.1"/>
    </source>
</evidence>
<reference evidence="1" key="2">
    <citation type="journal article" date="2015" name="Fish Shellfish Immunol.">
        <title>Early steps in the European eel (Anguilla anguilla)-Vibrio vulnificus interaction in the gills: Role of the RtxA13 toxin.</title>
        <authorList>
            <person name="Callol A."/>
            <person name="Pajuelo D."/>
            <person name="Ebbesson L."/>
            <person name="Teles M."/>
            <person name="MacKenzie S."/>
            <person name="Amaro C."/>
        </authorList>
    </citation>
    <scope>NUCLEOTIDE SEQUENCE</scope>
</reference>
<protein>
    <submittedName>
        <fullName evidence="1">Uncharacterized protein</fullName>
    </submittedName>
</protein>
<organism evidence="1">
    <name type="scientific">Anguilla anguilla</name>
    <name type="common">European freshwater eel</name>
    <name type="synonym">Muraena anguilla</name>
    <dbReference type="NCBI Taxonomy" id="7936"/>
    <lineage>
        <taxon>Eukaryota</taxon>
        <taxon>Metazoa</taxon>
        <taxon>Chordata</taxon>
        <taxon>Craniata</taxon>
        <taxon>Vertebrata</taxon>
        <taxon>Euteleostomi</taxon>
        <taxon>Actinopterygii</taxon>
        <taxon>Neopterygii</taxon>
        <taxon>Teleostei</taxon>
        <taxon>Anguilliformes</taxon>
        <taxon>Anguillidae</taxon>
        <taxon>Anguilla</taxon>
    </lineage>
</organism>
<sequence>MPPKASNIAGAPSVAIAVSFDNCKFAFSTTVMSVSFRSMTRVLSFNGTMSSSSSLIVQSSDTDRTNIANCGLS</sequence>
<accession>A0A0E9SCZ9</accession>
<proteinExistence type="predicted"/>
<dbReference type="AlphaFoldDB" id="A0A0E9SCZ9"/>
<reference evidence="1" key="1">
    <citation type="submission" date="2014-11" db="EMBL/GenBank/DDBJ databases">
        <authorList>
            <person name="Amaro Gonzalez C."/>
        </authorList>
    </citation>
    <scope>NUCLEOTIDE SEQUENCE</scope>
</reference>
<dbReference type="EMBL" id="GBXM01069411">
    <property type="protein sequence ID" value="JAH39166.1"/>
    <property type="molecule type" value="Transcribed_RNA"/>
</dbReference>
<name>A0A0E9SCZ9_ANGAN</name>